<dbReference type="EMBL" id="CP002868">
    <property type="protein sequence ID" value="AEJ19814.1"/>
    <property type="molecule type" value="Genomic_DNA"/>
</dbReference>
<dbReference type="eggNOG" id="COG1677">
    <property type="taxonomic scope" value="Bacteria"/>
</dbReference>
<dbReference type="STRING" id="744872.Spica_1671"/>
<keyword evidence="5" id="KW-0966">Cell projection</keyword>
<proteinExistence type="inferred from homology"/>
<name>F8F1W7_GRAC1</name>
<dbReference type="GO" id="GO:0009425">
    <property type="term" value="C:bacterial-type flagellum basal body"/>
    <property type="evidence" value="ECO:0007669"/>
    <property type="project" value="UniProtKB-SubCell"/>
</dbReference>
<evidence type="ECO:0000256" key="3">
    <source>
        <dbReference type="ARBA" id="ARBA00023143"/>
    </source>
</evidence>
<dbReference type="GO" id="GO:0005198">
    <property type="term" value="F:structural molecule activity"/>
    <property type="evidence" value="ECO:0007669"/>
    <property type="project" value="UniProtKB-UniRule"/>
</dbReference>
<dbReference type="PANTHER" id="PTHR34653:SF1">
    <property type="entry name" value="FLAGELLAR HOOK-BASAL BODY COMPLEX PROTEIN FLIE"/>
    <property type="match status" value="1"/>
</dbReference>
<evidence type="ECO:0000256" key="2">
    <source>
        <dbReference type="ARBA" id="ARBA00009272"/>
    </source>
</evidence>
<evidence type="ECO:0000313" key="5">
    <source>
        <dbReference type="EMBL" id="AEJ19814.1"/>
    </source>
</evidence>
<keyword evidence="5" id="KW-0969">Cilium</keyword>
<dbReference type="PRINTS" id="PR01006">
    <property type="entry name" value="FLGHOOKFLIE"/>
</dbReference>
<gene>
    <name evidence="5" type="ordered locus">Spica_1671</name>
</gene>
<evidence type="ECO:0000256" key="1">
    <source>
        <dbReference type="ARBA" id="ARBA00004117"/>
    </source>
</evidence>
<accession>F8F1W7</accession>
<dbReference type="Pfam" id="PF02049">
    <property type="entry name" value="FliE"/>
    <property type="match status" value="1"/>
</dbReference>
<dbReference type="OrthoDB" id="370409at2"/>
<dbReference type="RefSeq" id="WP_013969123.1">
    <property type="nucleotide sequence ID" value="NC_015732.1"/>
</dbReference>
<dbReference type="Proteomes" id="UP000000503">
    <property type="component" value="Chromosome"/>
</dbReference>
<dbReference type="PANTHER" id="PTHR34653">
    <property type="match status" value="1"/>
</dbReference>
<keyword evidence="3" id="KW-0975">Bacterial flagellum</keyword>
<dbReference type="AlphaFoldDB" id="F8F1W7"/>
<keyword evidence="6" id="KW-1185">Reference proteome</keyword>
<comment type="similarity">
    <text evidence="2">Belongs to the FliE family.</text>
</comment>
<reference evidence="6" key="1">
    <citation type="journal article" date="2013" name="Stand. Genomic Sci.">
        <title>Genome sequence of the thermophilic fresh-water bacterium Spirochaeta caldaria type strain (H1(T)), reclassification of Spirochaeta caldaria, Spirochaeta stenostrepta, and Spirochaeta zuelzerae in the genus Treponema as Treponema caldaria comb. nov., Treponema stenostrepta comb. nov., and Treponema zuelzerae comb. nov., and emendation of the genus Treponema.</title>
        <authorList>
            <person name="Abt B."/>
            <person name="Goker M."/>
            <person name="Scheuner C."/>
            <person name="Han C."/>
            <person name="Lu M."/>
            <person name="Misra M."/>
            <person name="Lapidus A."/>
            <person name="Nolan M."/>
            <person name="Lucas S."/>
            <person name="Hammon N."/>
            <person name="Deshpande S."/>
            <person name="Cheng J.F."/>
            <person name="Tapia R."/>
            <person name="Goodwin L.A."/>
            <person name="Pitluck S."/>
            <person name="Liolios K."/>
            <person name="Pagani I."/>
            <person name="Ivanova N."/>
            <person name="Mavromatis K."/>
            <person name="Mikhailova N."/>
            <person name="Huntemann M."/>
            <person name="Pati A."/>
            <person name="Chen A."/>
            <person name="Palaniappan K."/>
            <person name="Land M."/>
            <person name="Hauser L."/>
            <person name="Jeffries C.D."/>
            <person name="Rohde M."/>
            <person name="Spring S."/>
            <person name="Gronow S."/>
            <person name="Detter J.C."/>
            <person name="Bristow J."/>
            <person name="Eisen J.A."/>
            <person name="Markowitz V."/>
            <person name="Hugenholtz P."/>
            <person name="Kyrpides N.C."/>
            <person name="Woyke T."/>
            <person name="Klenk H.P."/>
        </authorList>
    </citation>
    <scope>NUCLEOTIDE SEQUENCE</scope>
    <source>
        <strain evidence="6">ATCC 51460 / DSM 7334 / H1</strain>
    </source>
</reference>
<evidence type="ECO:0000313" key="6">
    <source>
        <dbReference type="Proteomes" id="UP000000503"/>
    </source>
</evidence>
<evidence type="ECO:0000256" key="4">
    <source>
        <dbReference type="NCBIfam" id="TIGR00205"/>
    </source>
</evidence>
<organism evidence="5 6">
    <name type="scientific">Gracilinema caldarium (strain ATCC 51460 / DSM 7334 / H1)</name>
    <name type="common">Treponema caldarium</name>
    <dbReference type="NCBI Taxonomy" id="744872"/>
    <lineage>
        <taxon>Bacteria</taxon>
        <taxon>Pseudomonadati</taxon>
        <taxon>Spirochaetota</taxon>
        <taxon>Spirochaetia</taxon>
        <taxon>Spirochaetales</taxon>
        <taxon>Breznakiellaceae</taxon>
        <taxon>Gracilinema</taxon>
    </lineage>
</organism>
<dbReference type="GO" id="GO:0003774">
    <property type="term" value="F:cytoskeletal motor activity"/>
    <property type="evidence" value="ECO:0007669"/>
    <property type="project" value="InterPro"/>
</dbReference>
<dbReference type="InterPro" id="IPR001624">
    <property type="entry name" value="FliE"/>
</dbReference>
<sequence length="125" mass="13467">MTIYKPELVSGDKIPMAVTNPRHLVPATGQYQASGTALAELGNKVGAEAVLKSGSFEDAMLKALDSVNADQNLSTELMETMVTDPDSVDPHDVTIAMAKANLSLNITRTVLDRIVKGWKEIINTR</sequence>
<protein>
    <recommendedName>
        <fullName evidence="4">Flagellar hook-basal body complex protein FliE</fullName>
    </recommendedName>
</protein>
<dbReference type="HOGENOM" id="CLU_147249_4_1_12"/>
<keyword evidence="5" id="KW-0282">Flagellum</keyword>
<dbReference type="GO" id="GO:0071973">
    <property type="term" value="P:bacterial-type flagellum-dependent cell motility"/>
    <property type="evidence" value="ECO:0007669"/>
    <property type="project" value="InterPro"/>
</dbReference>
<dbReference type="NCBIfam" id="TIGR00205">
    <property type="entry name" value="fliE"/>
    <property type="match status" value="1"/>
</dbReference>
<dbReference type="KEGG" id="scd:Spica_1671"/>
<comment type="subcellular location">
    <subcellularLocation>
        <location evidence="1">Bacterial flagellum basal body</location>
    </subcellularLocation>
</comment>